<dbReference type="GO" id="GO:0016740">
    <property type="term" value="F:transferase activity"/>
    <property type="evidence" value="ECO:0007669"/>
    <property type="project" value="UniProtKB-KW"/>
</dbReference>
<dbReference type="GO" id="GO:0005737">
    <property type="term" value="C:cytoplasm"/>
    <property type="evidence" value="ECO:0007669"/>
    <property type="project" value="TreeGrafter"/>
</dbReference>
<organism evidence="5">
    <name type="scientific">Boseongicola sp. SB0664_bin_43</name>
    <dbReference type="NCBI Taxonomy" id="2604844"/>
    <lineage>
        <taxon>Bacteria</taxon>
        <taxon>Pseudomonadati</taxon>
        <taxon>Pseudomonadota</taxon>
        <taxon>Alphaproteobacteria</taxon>
        <taxon>Rhodobacterales</taxon>
        <taxon>Paracoccaceae</taxon>
        <taxon>Boseongicola</taxon>
    </lineage>
</organism>
<dbReference type="GO" id="GO:0046872">
    <property type="term" value="F:metal ion binding"/>
    <property type="evidence" value="ECO:0007669"/>
    <property type="project" value="UniProtKB-KW"/>
</dbReference>
<dbReference type="PANTHER" id="PTHR45953">
    <property type="entry name" value="IDURONATE 2-SULFATASE"/>
    <property type="match status" value="1"/>
</dbReference>
<dbReference type="InterPro" id="IPR017850">
    <property type="entry name" value="Alkaline_phosphatase_core_sf"/>
</dbReference>
<keyword evidence="1" id="KW-0479">Metal-binding</keyword>
<evidence type="ECO:0000256" key="1">
    <source>
        <dbReference type="ARBA" id="ARBA00022723"/>
    </source>
</evidence>
<dbReference type="Pfam" id="PF00884">
    <property type="entry name" value="Sulfatase"/>
    <property type="match status" value="1"/>
</dbReference>
<proteinExistence type="predicted"/>
<evidence type="ECO:0000313" key="5">
    <source>
        <dbReference type="EMBL" id="MXY33588.1"/>
    </source>
</evidence>
<keyword evidence="5" id="KW-0808">Transferase</keyword>
<protein>
    <submittedName>
        <fullName evidence="5">Sulfatase-like hydrolase/transferase</fullName>
    </submittedName>
</protein>
<dbReference type="PANTHER" id="PTHR45953:SF1">
    <property type="entry name" value="IDURONATE 2-SULFATASE"/>
    <property type="match status" value="1"/>
</dbReference>
<reference evidence="5" key="1">
    <citation type="submission" date="2019-09" db="EMBL/GenBank/DDBJ databases">
        <title>Characterisation of the sponge microbiome using genome-centric metagenomics.</title>
        <authorList>
            <person name="Engelberts J.P."/>
            <person name="Robbins S.J."/>
            <person name="De Goeij J.M."/>
            <person name="Aranda M."/>
            <person name="Bell S.C."/>
            <person name="Webster N.S."/>
        </authorList>
    </citation>
    <scope>NUCLEOTIDE SEQUENCE</scope>
    <source>
        <strain evidence="5">SB0664_bin_43</strain>
    </source>
</reference>
<dbReference type="EMBL" id="VXRY01000234">
    <property type="protein sequence ID" value="MXY33588.1"/>
    <property type="molecule type" value="Genomic_DNA"/>
</dbReference>
<feature type="region of interest" description="Disordered" evidence="3">
    <location>
        <begin position="446"/>
        <end position="476"/>
    </location>
</feature>
<dbReference type="AlphaFoldDB" id="A0A6B0XYG3"/>
<gene>
    <name evidence="5" type="ORF">F4Y60_05765</name>
</gene>
<feature type="domain" description="Sulfatase N-terminal" evidence="4">
    <location>
        <begin position="6"/>
        <end position="353"/>
    </location>
</feature>
<dbReference type="Gene3D" id="3.40.720.10">
    <property type="entry name" value="Alkaline Phosphatase, subunit A"/>
    <property type="match status" value="1"/>
</dbReference>
<evidence type="ECO:0000256" key="2">
    <source>
        <dbReference type="ARBA" id="ARBA00022801"/>
    </source>
</evidence>
<evidence type="ECO:0000256" key="3">
    <source>
        <dbReference type="SAM" id="MobiDB-lite"/>
    </source>
</evidence>
<accession>A0A6B0XYG3</accession>
<dbReference type="InterPro" id="IPR000917">
    <property type="entry name" value="Sulfatase_N"/>
</dbReference>
<dbReference type="GO" id="GO:0008484">
    <property type="term" value="F:sulfuric ester hydrolase activity"/>
    <property type="evidence" value="ECO:0007669"/>
    <property type="project" value="TreeGrafter"/>
</dbReference>
<sequence>MPETQPNVLLIVTDHWPAALLGAAGHSTIQTPVLDQLCRNGVRFSNCYSETPVCLPARRTLMTGCAPRQHGDRTFQPCRPMEPNLPTLAQCFRDAGYQAFAVGKTHTYPQRDRIGFDDVQLDDEGRTLYGVTDDYEIFLGDQGHVGQQFGHGMSNNAYQATAWHLPERLHATNWATDTMARYVRRRDPSRPSFWYLGYRHPHPPLVPPQRFLDQYDDVEIDMPFAGAWSATDLPYNLQGVQARNVYSEREVRRARRAFYALCTQIDQQVGALIGTIREEGILDETIIMFTSDHGDMLGNHGMWAKQTFYEGSSNVPMILMGEEADDRLPFGSVDDRVTGLQDIMPTLLRLAGIEPPRHVDGRSMVSDAPRDYIYGEFGEDGHSSRMIRDRRYKLIWYPCGNHLQLFDLENDPQELTDIGADPDHAETVQRMIGLLRSEAYGSDERWWDGDRPTGEPGRTFRPGPNRGLSLIRGNQWPVPPVNRKGDMVFFPETPRKDMP</sequence>
<comment type="caution">
    <text evidence="5">The sequence shown here is derived from an EMBL/GenBank/DDBJ whole genome shotgun (WGS) entry which is preliminary data.</text>
</comment>
<evidence type="ECO:0000259" key="4">
    <source>
        <dbReference type="Pfam" id="PF00884"/>
    </source>
</evidence>
<name>A0A6B0XYG3_9RHOB</name>
<dbReference type="SUPFAM" id="SSF53649">
    <property type="entry name" value="Alkaline phosphatase-like"/>
    <property type="match status" value="1"/>
</dbReference>
<keyword evidence="2 5" id="KW-0378">Hydrolase</keyword>